<organism evidence="2 3">
    <name type="scientific">Smittium megazygosporum</name>
    <dbReference type="NCBI Taxonomy" id="133381"/>
    <lineage>
        <taxon>Eukaryota</taxon>
        <taxon>Fungi</taxon>
        <taxon>Fungi incertae sedis</taxon>
        <taxon>Zoopagomycota</taxon>
        <taxon>Kickxellomycotina</taxon>
        <taxon>Harpellomycetes</taxon>
        <taxon>Harpellales</taxon>
        <taxon>Legeriomycetaceae</taxon>
        <taxon>Smittium</taxon>
    </lineage>
</organism>
<reference evidence="2 3" key="1">
    <citation type="journal article" date="2018" name="MBio">
        <title>Comparative Genomics Reveals the Core Gene Toolbox for the Fungus-Insect Symbiosis.</title>
        <authorList>
            <person name="Wang Y."/>
            <person name="Stata M."/>
            <person name="Wang W."/>
            <person name="Stajich J.E."/>
            <person name="White M.M."/>
            <person name="Moncalvo J.M."/>
        </authorList>
    </citation>
    <scope>NUCLEOTIDE SEQUENCE [LARGE SCALE GENOMIC DNA]</scope>
    <source>
        <strain evidence="2 3">SC-DP-2</strain>
    </source>
</reference>
<dbReference type="AlphaFoldDB" id="A0A2T9Y252"/>
<comment type="caution">
    <text evidence="2">The sequence shown here is derived from an EMBL/GenBank/DDBJ whole genome shotgun (WGS) entry which is preliminary data.</text>
</comment>
<sequence length="111" mass="12769">MSDPFDDWESAFDAGIDPIVPNKKPVVADKELWENAQVFINKNIEPEVSIENQERTFYRPTVKIISRKNNENKSSESLKFEPKKHFIPPKNEASNKDILKKKNNPSLAFAP</sequence>
<feature type="region of interest" description="Disordered" evidence="1">
    <location>
        <begin position="69"/>
        <end position="111"/>
    </location>
</feature>
<keyword evidence="3" id="KW-1185">Reference proteome</keyword>
<evidence type="ECO:0000313" key="3">
    <source>
        <dbReference type="Proteomes" id="UP000245609"/>
    </source>
</evidence>
<dbReference type="STRING" id="133381.A0A2T9Y252"/>
<dbReference type="EMBL" id="MBFS01003485">
    <property type="protein sequence ID" value="PVU86415.1"/>
    <property type="molecule type" value="Genomic_DNA"/>
</dbReference>
<name>A0A2T9Y252_9FUNG</name>
<proteinExistence type="predicted"/>
<dbReference type="OrthoDB" id="5373615at2759"/>
<evidence type="ECO:0000256" key="1">
    <source>
        <dbReference type="SAM" id="MobiDB-lite"/>
    </source>
</evidence>
<evidence type="ECO:0000313" key="2">
    <source>
        <dbReference type="EMBL" id="PVU86415.1"/>
    </source>
</evidence>
<feature type="compositionally biased region" description="Basic and acidic residues" evidence="1">
    <location>
        <begin position="69"/>
        <end position="84"/>
    </location>
</feature>
<dbReference type="Proteomes" id="UP000245609">
    <property type="component" value="Unassembled WGS sequence"/>
</dbReference>
<accession>A0A2T9Y252</accession>
<protein>
    <submittedName>
        <fullName evidence="2">Uncharacterized protein</fullName>
    </submittedName>
</protein>
<gene>
    <name evidence="2" type="ORF">BB560_006733</name>
</gene>